<accession>A0A1A8XEV3</accession>
<gene>
    <name evidence="1" type="ORF">ACCAA_1110013</name>
</gene>
<name>A0A1A8XEV3_9PROT</name>
<dbReference type="AlphaFoldDB" id="A0A1A8XEV3"/>
<organism evidence="1 2">
    <name type="scientific">Candidatus Accumulibacter aalborgensis</name>
    <dbReference type="NCBI Taxonomy" id="1860102"/>
    <lineage>
        <taxon>Bacteria</taxon>
        <taxon>Pseudomonadati</taxon>
        <taxon>Pseudomonadota</taxon>
        <taxon>Betaproteobacteria</taxon>
        <taxon>Candidatus Accumulibacter</taxon>
    </lineage>
</organism>
<dbReference type="RefSeq" id="WP_186405612.1">
    <property type="nucleotide sequence ID" value="NZ_FLQX01000015.1"/>
</dbReference>
<dbReference type="STRING" id="1860102.ACCAA_1110013"/>
<dbReference type="EMBL" id="FLQX01000015">
    <property type="protein sequence ID" value="SBT03719.1"/>
    <property type="molecule type" value="Genomic_DNA"/>
</dbReference>
<evidence type="ECO:0000313" key="1">
    <source>
        <dbReference type="EMBL" id="SBT03719.1"/>
    </source>
</evidence>
<dbReference type="Proteomes" id="UP000199169">
    <property type="component" value="Unassembled WGS sequence"/>
</dbReference>
<keyword evidence="2" id="KW-1185">Reference proteome</keyword>
<evidence type="ECO:0000313" key="2">
    <source>
        <dbReference type="Proteomes" id="UP000199169"/>
    </source>
</evidence>
<sequence>MPELSSLPSERQFQVMVAEYQQLTTTDLTPGADHWQATELGSESLEKVAGDLAAEFSDDLRRQAWRPYAIVAGIPGGTEREVWERLIATIEEAAEANARPGN</sequence>
<proteinExistence type="predicted"/>
<reference evidence="1 2" key="1">
    <citation type="submission" date="2016-06" db="EMBL/GenBank/DDBJ databases">
        <authorList>
            <person name="Kjaerup R.B."/>
            <person name="Dalgaard T.S."/>
            <person name="Juul-Madsen H.R."/>
        </authorList>
    </citation>
    <scope>NUCLEOTIDE SEQUENCE [LARGE SCALE GENOMIC DNA]</scope>
    <source>
        <strain evidence="1">3</strain>
    </source>
</reference>
<protein>
    <submittedName>
        <fullName evidence="1">Uncharacterized protein</fullName>
    </submittedName>
</protein>